<sequence>MFRLNDAVRRYQALHQLQPESRRVAASVASLSPRARPETTRVVATVATVATVAAVAAVATSPLEPAHIALLIEQLREEGALLQHQENTLLVRPTHWQQVDRLSPHWQALLLFLQTNENGDDDGLGRST</sequence>
<reference evidence="1 2" key="1">
    <citation type="submission" date="2024-10" db="EMBL/GenBank/DDBJ databases">
        <title>Whole genome of Pseudomonas sp Strain RB5.</title>
        <authorList>
            <person name="Selami N."/>
        </authorList>
    </citation>
    <scope>NUCLEOTIDE SEQUENCE [LARGE SCALE GENOMIC DNA]</scope>
    <source>
        <strain evidence="1 2">RB5</strain>
    </source>
</reference>
<gene>
    <name evidence="1" type="ORF">ACGSLL_19305</name>
</gene>
<accession>A0ABW7DEN4</accession>
<evidence type="ECO:0000313" key="1">
    <source>
        <dbReference type="EMBL" id="MFG6206513.1"/>
    </source>
</evidence>
<comment type="caution">
    <text evidence="1">The sequence shown here is derived from an EMBL/GenBank/DDBJ whole genome shotgun (WGS) entry which is preliminary data.</text>
</comment>
<protein>
    <submittedName>
        <fullName evidence="1">Uncharacterized protein</fullName>
    </submittedName>
</protein>
<dbReference type="RefSeq" id="WP_394507548.1">
    <property type="nucleotide sequence ID" value="NZ_JBIEIL010000009.1"/>
</dbReference>
<name>A0ABW7DEN4_9PSED</name>
<evidence type="ECO:0000313" key="2">
    <source>
        <dbReference type="Proteomes" id="UP001605918"/>
    </source>
</evidence>
<proteinExistence type="predicted"/>
<dbReference type="Proteomes" id="UP001605918">
    <property type="component" value="Unassembled WGS sequence"/>
</dbReference>
<keyword evidence="2" id="KW-1185">Reference proteome</keyword>
<organism evidence="1 2">
    <name type="scientific">Pseudomonas retamae</name>
    <dbReference type="NCBI Taxonomy" id="702110"/>
    <lineage>
        <taxon>Bacteria</taxon>
        <taxon>Pseudomonadati</taxon>
        <taxon>Pseudomonadota</taxon>
        <taxon>Gammaproteobacteria</taxon>
        <taxon>Pseudomonadales</taxon>
        <taxon>Pseudomonadaceae</taxon>
        <taxon>Pseudomonas</taxon>
    </lineage>
</organism>
<dbReference type="EMBL" id="JBIEIL010000009">
    <property type="protein sequence ID" value="MFG6206513.1"/>
    <property type="molecule type" value="Genomic_DNA"/>
</dbReference>